<proteinExistence type="predicted"/>
<evidence type="ECO:0000313" key="3">
    <source>
        <dbReference type="Proteomes" id="UP001604282"/>
    </source>
</evidence>
<accession>A0ABW7C0S9</accession>
<organism evidence="2 3">
    <name type="scientific">Streptomyces omiyaensis</name>
    <dbReference type="NCBI Taxonomy" id="68247"/>
    <lineage>
        <taxon>Bacteria</taxon>
        <taxon>Bacillati</taxon>
        <taxon>Actinomycetota</taxon>
        <taxon>Actinomycetes</taxon>
        <taxon>Kitasatosporales</taxon>
        <taxon>Streptomycetaceae</taxon>
        <taxon>Streptomyces</taxon>
    </lineage>
</organism>
<reference evidence="2 3" key="1">
    <citation type="submission" date="2024-10" db="EMBL/GenBank/DDBJ databases">
        <title>The Natural Products Discovery Center: Release of the First 8490 Sequenced Strains for Exploring Actinobacteria Biosynthetic Diversity.</title>
        <authorList>
            <person name="Kalkreuter E."/>
            <person name="Kautsar S.A."/>
            <person name="Yang D."/>
            <person name="Bader C.D."/>
            <person name="Teijaro C.N."/>
            <person name="Fluegel L."/>
            <person name="Davis C.M."/>
            <person name="Simpson J.R."/>
            <person name="Lauterbach L."/>
            <person name="Steele A.D."/>
            <person name="Gui C."/>
            <person name="Meng S."/>
            <person name="Li G."/>
            <person name="Viehrig K."/>
            <person name="Ye F."/>
            <person name="Su P."/>
            <person name="Kiefer A.F."/>
            <person name="Nichols A."/>
            <person name="Cepeda A.J."/>
            <person name="Yan W."/>
            <person name="Fan B."/>
            <person name="Jiang Y."/>
            <person name="Adhikari A."/>
            <person name="Zheng C.-J."/>
            <person name="Schuster L."/>
            <person name="Cowan T.M."/>
            <person name="Smanski M.J."/>
            <person name="Chevrette M.G."/>
            <person name="De Carvalho L.P.S."/>
            <person name="Shen B."/>
        </authorList>
    </citation>
    <scope>NUCLEOTIDE SEQUENCE [LARGE SCALE GENOMIC DNA]</scope>
    <source>
        <strain evidence="2 3">NPDC048229</strain>
    </source>
</reference>
<comment type="caution">
    <text evidence="2">The sequence shown here is derived from an EMBL/GenBank/DDBJ whole genome shotgun (WGS) entry which is preliminary data.</text>
</comment>
<name>A0ABW7C0S9_9ACTN</name>
<dbReference type="Proteomes" id="UP001604282">
    <property type="component" value="Unassembled WGS sequence"/>
</dbReference>
<feature type="region of interest" description="Disordered" evidence="1">
    <location>
        <begin position="48"/>
        <end position="71"/>
    </location>
</feature>
<keyword evidence="3" id="KW-1185">Reference proteome</keyword>
<protein>
    <submittedName>
        <fullName evidence="2">Uncharacterized protein</fullName>
    </submittedName>
</protein>
<sequence>MVTPAPIGLPGGLVTAVSPCVPPVLPVVFLAAGPGADAPATRERAAVAVGGPAGGAPPARTPPPQARNLHP</sequence>
<evidence type="ECO:0000313" key="2">
    <source>
        <dbReference type="EMBL" id="MFG3193177.1"/>
    </source>
</evidence>
<gene>
    <name evidence="2" type="ORF">ACGFYS_30080</name>
</gene>
<evidence type="ECO:0000256" key="1">
    <source>
        <dbReference type="SAM" id="MobiDB-lite"/>
    </source>
</evidence>
<dbReference type="EMBL" id="JBICZW010000027">
    <property type="protein sequence ID" value="MFG3193177.1"/>
    <property type="molecule type" value="Genomic_DNA"/>
</dbReference>
<dbReference type="RefSeq" id="WP_392090722.1">
    <property type="nucleotide sequence ID" value="NZ_JBIBVA010000021.1"/>
</dbReference>